<dbReference type="AlphaFoldDB" id="A0A0K9P5Q9"/>
<gene>
    <name evidence="3" type="ORF">ZOSMA_373G00090</name>
</gene>
<name>A0A0K9P5Q9_ZOSMR</name>
<reference evidence="4" key="1">
    <citation type="journal article" date="2016" name="Nature">
        <title>The genome of the seagrass Zostera marina reveals angiosperm adaptation to the sea.</title>
        <authorList>
            <person name="Olsen J.L."/>
            <person name="Rouze P."/>
            <person name="Verhelst B."/>
            <person name="Lin Y.-C."/>
            <person name="Bayer T."/>
            <person name="Collen J."/>
            <person name="Dattolo E."/>
            <person name="De Paoli E."/>
            <person name="Dittami S."/>
            <person name="Maumus F."/>
            <person name="Michel G."/>
            <person name="Kersting A."/>
            <person name="Lauritano C."/>
            <person name="Lohaus R."/>
            <person name="Toepel M."/>
            <person name="Tonon T."/>
            <person name="Vanneste K."/>
            <person name="Amirebrahimi M."/>
            <person name="Brakel J."/>
            <person name="Bostroem C."/>
            <person name="Chovatia M."/>
            <person name="Grimwood J."/>
            <person name="Jenkins J.W."/>
            <person name="Jueterbock A."/>
            <person name="Mraz A."/>
            <person name="Stam W.T."/>
            <person name="Tice H."/>
            <person name="Bornberg-Bauer E."/>
            <person name="Green P.J."/>
            <person name="Pearson G.A."/>
            <person name="Procaccini G."/>
            <person name="Duarte C.M."/>
            <person name="Schmutz J."/>
            <person name="Reusch T.B.H."/>
            <person name="Van de Peer Y."/>
        </authorList>
    </citation>
    <scope>NUCLEOTIDE SEQUENCE [LARGE SCALE GENOMIC DNA]</scope>
    <source>
        <strain evidence="4">cv. Finnish</strain>
    </source>
</reference>
<dbReference type="Gene3D" id="2.60.260.20">
    <property type="entry name" value="Urease metallochaperone UreE, N-terminal domain"/>
    <property type="match status" value="2"/>
</dbReference>
<proteinExistence type="predicted"/>
<dbReference type="GO" id="GO:0051082">
    <property type="term" value="F:unfolded protein binding"/>
    <property type="evidence" value="ECO:0000318"/>
    <property type="project" value="GO_Central"/>
</dbReference>
<evidence type="ECO:0000313" key="3">
    <source>
        <dbReference type="EMBL" id="KMZ64361.1"/>
    </source>
</evidence>
<evidence type="ECO:0000259" key="2">
    <source>
        <dbReference type="Pfam" id="PF01556"/>
    </source>
</evidence>
<dbReference type="InterPro" id="IPR051339">
    <property type="entry name" value="DnaJ_subfamily_B"/>
</dbReference>
<dbReference type="InterPro" id="IPR002939">
    <property type="entry name" value="DnaJ_C"/>
</dbReference>
<evidence type="ECO:0000256" key="1">
    <source>
        <dbReference type="ARBA" id="ARBA00023186"/>
    </source>
</evidence>
<dbReference type="SUPFAM" id="SSF49493">
    <property type="entry name" value="HSP40/DnaJ peptide-binding domain"/>
    <property type="match status" value="2"/>
</dbReference>
<protein>
    <recommendedName>
        <fullName evidence="2">Chaperone DnaJ C-terminal domain-containing protein</fullName>
    </recommendedName>
</protein>
<dbReference type="Proteomes" id="UP000036987">
    <property type="component" value="Unassembled WGS sequence"/>
</dbReference>
<dbReference type="InterPro" id="IPR008971">
    <property type="entry name" value="HSP40/DnaJ_pept-bd"/>
</dbReference>
<dbReference type="PANTHER" id="PTHR24078:SF522">
    <property type="entry name" value="DNAJ CHAPERONE C-TERMINAL DOMAIN-CONTAINING PROTEIN"/>
    <property type="match status" value="1"/>
</dbReference>
<dbReference type="FunFam" id="2.60.260.20:FF:000015">
    <property type="entry name" value="Heat shock protein 40"/>
    <property type="match status" value="1"/>
</dbReference>
<dbReference type="GO" id="GO:0051087">
    <property type="term" value="F:protein-folding chaperone binding"/>
    <property type="evidence" value="ECO:0000318"/>
    <property type="project" value="GO_Central"/>
</dbReference>
<evidence type="ECO:0000313" key="4">
    <source>
        <dbReference type="Proteomes" id="UP000036987"/>
    </source>
</evidence>
<dbReference type="PANTHER" id="PTHR24078">
    <property type="entry name" value="DNAJ HOMOLOG SUBFAMILY C MEMBER"/>
    <property type="match status" value="1"/>
</dbReference>
<dbReference type="CDD" id="cd10747">
    <property type="entry name" value="DnaJ_C"/>
    <property type="match status" value="1"/>
</dbReference>
<dbReference type="GO" id="GO:0005829">
    <property type="term" value="C:cytosol"/>
    <property type="evidence" value="ECO:0000318"/>
    <property type="project" value="GO_Central"/>
</dbReference>
<sequence>MFGNVDSLVGNMRRQMFYKNQQQPHMKREEMKGVPIQRSASARRGCTNGYYYPTPTTTGSPINRAPRSTTLFRRKLPPIEITVECTLEELFRGCVKEVSYTRNVIDRRSGYTELREEVQMVIIKRGWKKGTTVTFEGRGNECSGGTPSDVVFIISEKDHPIFKRADSNDLVLKVKVPLVDVLTGWTLNFRLISGENVSHPFADEIIFPGYQKVIEGQGMSVANSKDKRGNLIIKFEIVFPRKLNKEQIMMLKAVL</sequence>
<keyword evidence="4" id="KW-1185">Reference proteome</keyword>
<organism evidence="3 4">
    <name type="scientific">Zostera marina</name>
    <name type="common">Eelgrass</name>
    <dbReference type="NCBI Taxonomy" id="29655"/>
    <lineage>
        <taxon>Eukaryota</taxon>
        <taxon>Viridiplantae</taxon>
        <taxon>Streptophyta</taxon>
        <taxon>Embryophyta</taxon>
        <taxon>Tracheophyta</taxon>
        <taxon>Spermatophyta</taxon>
        <taxon>Magnoliopsida</taxon>
        <taxon>Liliopsida</taxon>
        <taxon>Zosteraceae</taxon>
        <taxon>Zostera</taxon>
    </lineage>
</organism>
<accession>A0A0K9P5Q9</accession>
<dbReference type="GO" id="GO:0006457">
    <property type="term" value="P:protein folding"/>
    <property type="evidence" value="ECO:0007669"/>
    <property type="project" value="InterPro"/>
</dbReference>
<dbReference type="Pfam" id="PF01556">
    <property type="entry name" value="DnaJ_C"/>
    <property type="match status" value="1"/>
</dbReference>
<dbReference type="STRING" id="29655.A0A0K9P5Q9"/>
<feature type="domain" description="Chaperone DnaJ C-terminal" evidence="2">
    <location>
        <begin position="79"/>
        <end position="240"/>
    </location>
</feature>
<comment type="caution">
    <text evidence="3">The sequence shown here is derived from an EMBL/GenBank/DDBJ whole genome shotgun (WGS) entry which is preliminary data.</text>
</comment>
<dbReference type="EMBL" id="LFYR01001161">
    <property type="protein sequence ID" value="KMZ64361.1"/>
    <property type="molecule type" value="Genomic_DNA"/>
</dbReference>
<keyword evidence="1" id="KW-0143">Chaperone</keyword>
<dbReference type="OrthoDB" id="550424at2759"/>